<feature type="compositionally biased region" description="Basic and acidic residues" evidence="8">
    <location>
        <begin position="95"/>
        <end position="116"/>
    </location>
</feature>
<dbReference type="InterPro" id="IPR036388">
    <property type="entry name" value="WH-like_DNA-bd_sf"/>
</dbReference>
<dbReference type="InterPro" id="IPR003959">
    <property type="entry name" value="ATPase_AAA_core"/>
</dbReference>
<dbReference type="Gene3D" id="3.40.50.300">
    <property type="entry name" value="P-loop containing nucleotide triphosphate hydrolases"/>
    <property type="match status" value="1"/>
</dbReference>
<feature type="compositionally biased region" description="Gly residues" evidence="8">
    <location>
        <begin position="609"/>
        <end position="620"/>
    </location>
</feature>
<evidence type="ECO:0000256" key="2">
    <source>
        <dbReference type="ARBA" id="ARBA00006184"/>
    </source>
</evidence>
<evidence type="ECO:0000313" key="12">
    <source>
        <dbReference type="EMBL" id="OQE31510.1"/>
    </source>
</evidence>
<evidence type="ECO:0000256" key="3">
    <source>
        <dbReference type="ARBA" id="ARBA00022618"/>
    </source>
</evidence>
<dbReference type="Proteomes" id="UP000191285">
    <property type="component" value="Unassembled WGS sequence"/>
</dbReference>
<dbReference type="Gene3D" id="1.10.10.10">
    <property type="entry name" value="Winged helix-like DNA-binding domain superfamily/Winged helix DNA-binding domain"/>
    <property type="match status" value="1"/>
</dbReference>
<dbReference type="GO" id="GO:0006270">
    <property type="term" value="P:DNA replication initiation"/>
    <property type="evidence" value="ECO:0007669"/>
    <property type="project" value="UniProtKB-UniRule"/>
</dbReference>
<protein>
    <recommendedName>
        <fullName evidence="7">Cell division control protein</fullName>
    </recommendedName>
</protein>
<dbReference type="GO" id="GO:0016887">
    <property type="term" value="F:ATP hydrolysis activity"/>
    <property type="evidence" value="ECO:0007669"/>
    <property type="project" value="InterPro"/>
</dbReference>
<evidence type="ECO:0000256" key="5">
    <source>
        <dbReference type="ARBA" id="ARBA00023242"/>
    </source>
</evidence>
<keyword evidence="3" id="KW-0132">Cell division</keyword>
<feature type="region of interest" description="Disordered" evidence="8">
    <location>
        <begin position="609"/>
        <end position="638"/>
    </location>
</feature>
<reference evidence="13" key="1">
    <citation type="journal article" date="2017" name="Nat. Microbiol.">
        <title>Global analysis of biosynthetic gene clusters reveals vast potential of secondary metabolite production in Penicillium species.</title>
        <authorList>
            <person name="Nielsen J.C."/>
            <person name="Grijseels S."/>
            <person name="Prigent S."/>
            <person name="Ji B."/>
            <person name="Dainat J."/>
            <person name="Nielsen K.F."/>
            <person name="Frisvad J.C."/>
            <person name="Workman M."/>
            <person name="Nielsen J."/>
        </authorList>
    </citation>
    <scope>NUCLEOTIDE SEQUENCE [LARGE SCALE GENOMIC DNA]</scope>
    <source>
        <strain evidence="13">IBT 24891</strain>
    </source>
</reference>
<name>A0A1V6U004_9EURO</name>
<dbReference type="PIRSF" id="PIRSF001767">
    <property type="entry name" value="Cdc6"/>
    <property type="match status" value="1"/>
</dbReference>
<dbReference type="Pfam" id="PF09079">
    <property type="entry name" value="WHD_Cdc6"/>
    <property type="match status" value="1"/>
</dbReference>
<dbReference type="Pfam" id="PF00004">
    <property type="entry name" value="AAA"/>
    <property type="match status" value="1"/>
</dbReference>
<proteinExistence type="inferred from homology"/>
<comment type="caution">
    <text evidence="12">The sequence shown here is derived from an EMBL/GenBank/DDBJ whole genome shotgun (WGS) entry which is preliminary data.</text>
</comment>
<dbReference type="OrthoDB" id="1926878at2759"/>
<organism evidence="12 13">
    <name type="scientific">Penicillium steckii</name>
    <dbReference type="NCBI Taxonomy" id="303698"/>
    <lineage>
        <taxon>Eukaryota</taxon>
        <taxon>Fungi</taxon>
        <taxon>Dikarya</taxon>
        <taxon>Ascomycota</taxon>
        <taxon>Pezizomycotina</taxon>
        <taxon>Eurotiomycetes</taxon>
        <taxon>Eurotiomycetidae</taxon>
        <taxon>Eurotiales</taxon>
        <taxon>Aspergillaceae</taxon>
        <taxon>Penicillium</taxon>
    </lineage>
</organism>
<accession>A0A1V6U004</accession>
<dbReference type="SUPFAM" id="SSF52540">
    <property type="entry name" value="P-loop containing nucleoside triphosphate hydrolases"/>
    <property type="match status" value="1"/>
</dbReference>
<dbReference type="AlphaFoldDB" id="A0A1V6U004"/>
<gene>
    <name evidence="12" type="ORF">PENSTE_c001G03199</name>
</gene>
<feature type="domain" description="Cdc6 C-terminal" evidence="10">
    <location>
        <begin position="525"/>
        <end position="615"/>
    </location>
</feature>
<dbReference type="GO" id="GO:0005634">
    <property type="term" value="C:nucleus"/>
    <property type="evidence" value="ECO:0007669"/>
    <property type="project" value="UniProtKB-SubCell"/>
</dbReference>
<dbReference type="InterPro" id="IPR027417">
    <property type="entry name" value="P-loop_NTPase"/>
</dbReference>
<evidence type="ECO:0000259" key="11">
    <source>
        <dbReference type="Pfam" id="PF22606"/>
    </source>
</evidence>
<dbReference type="CDD" id="cd00009">
    <property type="entry name" value="AAA"/>
    <property type="match status" value="1"/>
</dbReference>
<dbReference type="GO" id="GO:0051301">
    <property type="term" value="P:cell division"/>
    <property type="evidence" value="ECO:0007669"/>
    <property type="project" value="UniProtKB-UniRule"/>
</dbReference>
<evidence type="ECO:0000256" key="8">
    <source>
        <dbReference type="SAM" id="MobiDB-lite"/>
    </source>
</evidence>
<comment type="similarity">
    <text evidence="2 7">Belongs to the CDC6/cdc18 family.</text>
</comment>
<dbReference type="InterPro" id="IPR054425">
    <property type="entry name" value="Cdc6_ORC1-like_ATPase_lid"/>
</dbReference>
<dbReference type="GO" id="GO:0033314">
    <property type="term" value="P:mitotic DNA replication checkpoint signaling"/>
    <property type="evidence" value="ECO:0007669"/>
    <property type="project" value="TreeGrafter"/>
</dbReference>
<dbReference type="GO" id="GO:0003688">
    <property type="term" value="F:DNA replication origin binding"/>
    <property type="evidence" value="ECO:0007669"/>
    <property type="project" value="TreeGrafter"/>
</dbReference>
<dbReference type="InterPro" id="IPR016314">
    <property type="entry name" value="Cdc6/18"/>
</dbReference>
<dbReference type="STRING" id="303698.A0A1V6U004"/>
<dbReference type="FunFam" id="1.10.8.60:FF:000094">
    <property type="entry name" value="Cell division control protein"/>
    <property type="match status" value="1"/>
</dbReference>
<dbReference type="PANTHER" id="PTHR10763">
    <property type="entry name" value="CELL DIVISION CONTROL PROTEIN 6-RELATED"/>
    <property type="match status" value="1"/>
</dbReference>
<dbReference type="SUPFAM" id="SSF46785">
    <property type="entry name" value="Winged helix' DNA-binding domain"/>
    <property type="match status" value="1"/>
</dbReference>
<keyword evidence="6" id="KW-0131">Cell cycle</keyword>
<evidence type="ECO:0000256" key="4">
    <source>
        <dbReference type="ARBA" id="ARBA00022705"/>
    </source>
</evidence>
<evidence type="ECO:0000259" key="9">
    <source>
        <dbReference type="Pfam" id="PF00004"/>
    </source>
</evidence>
<dbReference type="EMBL" id="MLKD01000001">
    <property type="protein sequence ID" value="OQE31510.1"/>
    <property type="molecule type" value="Genomic_DNA"/>
</dbReference>
<feature type="domain" description="ATPase AAA-type core" evidence="9">
    <location>
        <begin position="245"/>
        <end position="371"/>
    </location>
</feature>
<sequence>MAATILGKRSRGVESEGLPVRTASKRRTIAPRAPRDVGAPPQTSLPRTRSSARLARQAPDQENEDVKNVNTEVQKKRRSKHKIIEEPTVQNVQTIKEEKEDKQIKEENKQIKKEESESVEDTGNTEEIENTENDTENEKPAPPQLKTPQKARFRDVLQHSPVTPRHRVQVGAKSTTPRTPRHSDLPPTPRPSATPTIPQSVYSQARQLFARGANSGRLVGRDAEREKVATFINDCVASQRGGCLYISGPPGTGKSAMVGEVCQDIDLSSVKVSHVNCASMRSARDVYSRLIQDFGDQTDMFKKSEAERLKAMFLPAKVNGLYLVSLDEMDHLLTGDSGVLQSLFEWALQAKSSLILIGIANALDLTDRSLPQLKAKNLKPTLLPFLPYNAASIVNVITNKLRSLLPAGQDSDPKFVPFLQPAAIQLCAKKVASQTGDLRKAFELIKRAIDAIEQETQSKLEKQAADAEDASVLAENTNLSTSLKPVAPPRPPTMANYNPITAPRASIAHVARITTSAFGQGTIQRLKGLNLQQKAAICSLIALERKRREFEIPSTPSKSRSGAPTVKQAFDTYCTLCRNDNILHPLTSTEFKDVLSNLETMGLVGDYQGRGRGGTLGGGSDVRRTPSKSGSVMSTPHKGMDEQGLLCFVSQSEIEGQIAGPGEGILRRLLRGEGL</sequence>
<evidence type="ECO:0000313" key="13">
    <source>
        <dbReference type="Proteomes" id="UP000191285"/>
    </source>
</evidence>
<dbReference type="InterPro" id="IPR015163">
    <property type="entry name" value="Cdc6_C"/>
</dbReference>
<dbReference type="Pfam" id="PF22606">
    <property type="entry name" value="Cdc6-ORC-like_ATPase_lid"/>
    <property type="match status" value="1"/>
</dbReference>
<dbReference type="InterPro" id="IPR036390">
    <property type="entry name" value="WH_DNA-bd_sf"/>
</dbReference>
<evidence type="ECO:0000256" key="7">
    <source>
        <dbReference type="PIRNR" id="PIRNR001767"/>
    </source>
</evidence>
<feature type="compositionally biased region" description="Polar residues" evidence="8">
    <location>
        <begin position="41"/>
        <end position="51"/>
    </location>
</feature>
<comment type="subcellular location">
    <subcellularLocation>
        <location evidence="1">Nucleus</location>
    </subcellularLocation>
</comment>
<dbReference type="Gene3D" id="1.10.8.60">
    <property type="match status" value="1"/>
</dbReference>
<keyword evidence="4" id="KW-0235">DNA replication</keyword>
<evidence type="ECO:0000259" key="10">
    <source>
        <dbReference type="Pfam" id="PF09079"/>
    </source>
</evidence>
<dbReference type="GO" id="GO:0005524">
    <property type="term" value="F:ATP binding"/>
    <property type="evidence" value="ECO:0007669"/>
    <property type="project" value="InterPro"/>
</dbReference>
<dbReference type="FunFam" id="3.40.50.300:FF:000547">
    <property type="entry name" value="Cell division control protein"/>
    <property type="match status" value="1"/>
</dbReference>
<dbReference type="PANTHER" id="PTHR10763:SF26">
    <property type="entry name" value="CELL DIVISION CONTROL PROTEIN 6 HOMOLOG"/>
    <property type="match status" value="1"/>
</dbReference>
<feature type="region of interest" description="Disordered" evidence="8">
    <location>
        <begin position="1"/>
        <end position="197"/>
    </location>
</feature>
<keyword evidence="13" id="KW-1185">Reference proteome</keyword>
<feature type="domain" description="Cdc6/ORC1-like ATPase lid" evidence="11">
    <location>
        <begin position="388"/>
        <end position="455"/>
    </location>
</feature>
<evidence type="ECO:0000256" key="1">
    <source>
        <dbReference type="ARBA" id="ARBA00004123"/>
    </source>
</evidence>
<evidence type="ECO:0000256" key="6">
    <source>
        <dbReference type="ARBA" id="ARBA00023306"/>
    </source>
</evidence>
<dbReference type="InterPro" id="IPR050311">
    <property type="entry name" value="ORC1/CDC6"/>
</dbReference>
<feature type="compositionally biased region" description="Acidic residues" evidence="8">
    <location>
        <begin position="117"/>
        <end position="135"/>
    </location>
</feature>
<keyword evidence="5" id="KW-0539">Nucleus</keyword>